<name>A0A934MP61_9BACL</name>
<organism evidence="1 2">
    <name type="scientific">Paenibacillus roseus</name>
    <dbReference type="NCBI Taxonomy" id="2798579"/>
    <lineage>
        <taxon>Bacteria</taxon>
        <taxon>Bacillati</taxon>
        <taxon>Bacillota</taxon>
        <taxon>Bacilli</taxon>
        <taxon>Bacillales</taxon>
        <taxon>Paenibacillaceae</taxon>
        <taxon>Paenibacillus</taxon>
    </lineage>
</organism>
<dbReference type="Proteomes" id="UP000640274">
    <property type="component" value="Unassembled WGS sequence"/>
</dbReference>
<evidence type="ECO:0000313" key="2">
    <source>
        <dbReference type="Proteomes" id="UP000640274"/>
    </source>
</evidence>
<gene>
    <name evidence="1" type="ORF">JFN88_10590</name>
</gene>
<proteinExistence type="predicted"/>
<sequence length="129" mass="15018">MMRLEGYISKKNIRRWLDNYASMVVGDRPYDALPSNSGPKAYDGVSDGRINKIMLDHTLEQLRRDKPRTYACVQARWLLQLRTGEAMRKLGIPQDEYARRCSNAVDFLYLRINGKSDGYRRLAEFILSQ</sequence>
<protein>
    <submittedName>
        <fullName evidence="1">Uncharacterized protein</fullName>
    </submittedName>
</protein>
<reference evidence="1" key="1">
    <citation type="submission" date="2020-12" db="EMBL/GenBank/DDBJ databases">
        <authorList>
            <person name="Huq M.A."/>
        </authorList>
    </citation>
    <scope>NUCLEOTIDE SEQUENCE</scope>
    <source>
        <strain evidence="1">MAHUQ-46</strain>
    </source>
</reference>
<keyword evidence="2" id="KW-1185">Reference proteome</keyword>
<dbReference type="EMBL" id="JAELUP010000041">
    <property type="protein sequence ID" value="MBJ6361736.1"/>
    <property type="molecule type" value="Genomic_DNA"/>
</dbReference>
<dbReference type="AlphaFoldDB" id="A0A934MP61"/>
<accession>A0A934MP61</accession>
<comment type="caution">
    <text evidence="1">The sequence shown here is derived from an EMBL/GenBank/DDBJ whole genome shotgun (WGS) entry which is preliminary data.</text>
</comment>
<evidence type="ECO:0000313" key="1">
    <source>
        <dbReference type="EMBL" id="MBJ6361736.1"/>
    </source>
</evidence>